<protein>
    <submittedName>
        <fullName evidence="2">Uncharacterized protein</fullName>
    </submittedName>
</protein>
<keyword evidence="3" id="KW-1185">Reference proteome</keyword>
<proteinExistence type="predicted"/>
<dbReference type="Proteomes" id="UP001219525">
    <property type="component" value="Unassembled WGS sequence"/>
</dbReference>
<name>A0AAD6VD23_9AGAR</name>
<evidence type="ECO:0000256" key="1">
    <source>
        <dbReference type="SAM" id="MobiDB-lite"/>
    </source>
</evidence>
<feature type="region of interest" description="Disordered" evidence="1">
    <location>
        <begin position="185"/>
        <end position="208"/>
    </location>
</feature>
<dbReference type="EMBL" id="JARJCW010000031">
    <property type="protein sequence ID" value="KAJ7209152.1"/>
    <property type="molecule type" value="Genomic_DNA"/>
</dbReference>
<accession>A0AAD6VD23</accession>
<evidence type="ECO:0000313" key="3">
    <source>
        <dbReference type="Proteomes" id="UP001219525"/>
    </source>
</evidence>
<comment type="caution">
    <text evidence="2">The sequence shown here is derived from an EMBL/GenBank/DDBJ whole genome shotgun (WGS) entry which is preliminary data.</text>
</comment>
<sequence>MRVHPTILFAPPSVHLPLEGGRMMGLAVSMSVEGDLHAVFLKLYNQSRVGHPQTQKTGYGAQITGREDRDMRCLGQEWESSTVIIEIVLPSREEIGGWGTTPGVDLFRLYFTQINLVRRRPGRNDEITRRDPRDWARYSDYTFRLAPALSLLMILSTYRSHPSLRRPPVAGLMLAPTASVAPDGGALLPGRSHAAAGEPPTLGCGTGE</sequence>
<dbReference type="AlphaFoldDB" id="A0AAD6VD23"/>
<evidence type="ECO:0000313" key="2">
    <source>
        <dbReference type="EMBL" id="KAJ7209152.1"/>
    </source>
</evidence>
<gene>
    <name evidence="2" type="ORF">GGX14DRAFT_632319</name>
</gene>
<organism evidence="2 3">
    <name type="scientific">Mycena pura</name>
    <dbReference type="NCBI Taxonomy" id="153505"/>
    <lineage>
        <taxon>Eukaryota</taxon>
        <taxon>Fungi</taxon>
        <taxon>Dikarya</taxon>
        <taxon>Basidiomycota</taxon>
        <taxon>Agaricomycotina</taxon>
        <taxon>Agaricomycetes</taxon>
        <taxon>Agaricomycetidae</taxon>
        <taxon>Agaricales</taxon>
        <taxon>Marasmiineae</taxon>
        <taxon>Mycenaceae</taxon>
        <taxon>Mycena</taxon>
    </lineage>
</organism>
<reference evidence="2" key="1">
    <citation type="submission" date="2023-03" db="EMBL/GenBank/DDBJ databases">
        <title>Massive genome expansion in bonnet fungi (Mycena s.s.) driven by repeated elements and novel gene families across ecological guilds.</title>
        <authorList>
            <consortium name="Lawrence Berkeley National Laboratory"/>
            <person name="Harder C.B."/>
            <person name="Miyauchi S."/>
            <person name="Viragh M."/>
            <person name="Kuo A."/>
            <person name="Thoen E."/>
            <person name="Andreopoulos B."/>
            <person name="Lu D."/>
            <person name="Skrede I."/>
            <person name="Drula E."/>
            <person name="Henrissat B."/>
            <person name="Morin E."/>
            <person name="Kohler A."/>
            <person name="Barry K."/>
            <person name="LaButti K."/>
            <person name="Morin E."/>
            <person name="Salamov A."/>
            <person name="Lipzen A."/>
            <person name="Mereny Z."/>
            <person name="Hegedus B."/>
            <person name="Baldrian P."/>
            <person name="Stursova M."/>
            <person name="Weitz H."/>
            <person name="Taylor A."/>
            <person name="Grigoriev I.V."/>
            <person name="Nagy L.G."/>
            <person name="Martin F."/>
            <person name="Kauserud H."/>
        </authorList>
    </citation>
    <scope>NUCLEOTIDE SEQUENCE</scope>
    <source>
        <strain evidence="2">9144</strain>
    </source>
</reference>